<dbReference type="Proteomes" id="UP000799118">
    <property type="component" value="Unassembled WGS sequence"/>
</dbReference>
<keyword evidence="1" id="KW-0175">Coiled coil</keyword>
<dbReference type="EMBL" id="ML769407">
    <property type="protein sequence ID" value="KAE9405667.1"/>
    <property type="molecule type" value="Genomic_DNA"/>
</dbReference>
<dbReference type="AlphaFoldDB" id="A0A6A4I9C0"/>
<evidence type="ECO:0000256" key="1">
    <source>
        <dbReference type="SAM" id="Coils"/>
    </source>
</evidence>
<accession>A0A6A4I9C0</accession>
<feature type="non-terminal residue" evidence="2">
    <location>
        <position position="200"/>
    </location>
</feature>
<reference evidence="2" key="1">
    <citation type="journal article" date="2019" name="Environ. Microbiol.">
        <title>Fungal ecological strategies reflected in gene transcription - a case study of two litter decomposers.</title>
        <authorList>
            <person name="Barbi F."/>
            <person name="Kohler A."/>
            <person name="Barry K."/>
            <person name="Baskaran P."/>
            <person name="Daum C."/>
            <person name="Fauchery L."/>
            <person name="Ihrmark K."/>
            <person name="Kuo A."/>
            <person name="LaButti K."/>
            <person name="Lipzen A."/>
            <person name="Morin E."/>
            <person name="Grigoriev I.V."/>
            <person name="Henrissat B."/>
            <person name="Lindahl B."/>
            <person name="Martin F."/>
        </authorList>
    </citation>
    <scope>NUCLEOTIDE SEQUENCE</scope>
    <source>
        <strain evidence="2">JB14</strain>
    </source>
</reference>
<sequence>MPLCSNCNDTLFSSQIQDSPLILEKLRWESGPGSIPNPDKVLPIIQSAQQELEDCDKQIKALESRKRSLLEYTAQLQSLFSPIRRVPDEILQHIFDDCCDMNHFTVDNHKKTSNAIRNAPALAVSSVCSRWRRNGLSMPGIWSRISLASARYDIVEDYTALEIALNRTLQHPLTIVIDLSPMISRYVLTLLFKHMDRWHS</sequence>
<organism evidence="2 3">
    <name type="scientific">Gymnopus androsaceus JB14</name>
    <dbReference type="NCBI Taxonomy" id="1447944"/>
    <lineage>
        <taxon>Eukaryota</taxon>
        <taxon>Fungi</taxon>
        <taxon>Dikarya</taxon>
        <taxon>Basidiomycota</taxon>
        <taxon>Agaricomycotina</taxon>
        <taxon>Agaricomycetes</taxon>
        <taxon>Agaricomycetidae</taxon>
        <taxon>Agaricales</taxon>
        <taxon>Marasmiineae</taxon>
        <taxon>Omphalotaceae</taxon>
        <taxon>Gymnopus</taxon>
    </lineage>
</organism>
<name>A0A6A4I9C0_9AGAR</name>
<gene>
    <name evidence="2" type="ORF">BT96DRAFT_811822</name>
</gene>
<evidence type="ECO:0000313" key="2">
    <source>
        <dbReference type="EMBL" id="KAE9405667.1"/>
    </source>
</evidence>
<feature type="coiled-coil region" evidence="1">
    <location>
        <begin position="45"/>
        <end position="72"/>
    </location>
</feature>
<dbReference type="OrthoDB" id="3221235at2759"/>
<evidence type="ECO:0000313" key="3">
    <source>
        <dbReference type="Proteomes" id="UP000799118"/>
    </source>
</evidence>
<proteinExistence type="predicted"/>
<protein>
    <submittedName>
        <fullName evidence="2">Uncharacterized protein</fullName>
    </submittedName>
</protein>
<keyword evidence="3" id="KW-1185">Reference proteome</keyword>